<proteinExistence type="predicted"/>
<dbReference type="Proteomes" id="UP000280834">
    <property type="component" value="Unassembled WGS sequence"/>
</dbReference>
<dbReference type="WBParaSite" id="BTMF_0001431801-mRNA-1">
    <property type="protein sequence ID" value="BTMF_0001431801-mRNA-1"/>
    <property type="gene ID" value="BTMF_0001431801"/>
</dbReference>
<gene>
    <name evidence="2" type="ORF">BTMF_LOCUS12314</name>
</gene>
<keyword evidence="1" id="KW-1133">Transmembrane helix</keyword>
<reference evidence="2 3" key="2">
    <citation type="submission" date="2018-11" db="EMBL/GenBank/DDBJ databases">
        <authorList>
            <consortium name="Pathogen Informatics"/>
        </authorList>
    </citation>
    <scope>NUCLEOTIDE SEQUENCE [LARGE SCALE GENOMIC DNA]</scope>
</reference>
<name>A0A0R3R2S8_9BILA</name>
<evidence type="ECO:0000256" key="1">
    <source>
        <dbReference type="SAM" id="Phobius"/>
    </source>
</evidence>
<reference evidence="4" key="1">
    <citation type="submission" date="2017-02" db="UniProtKB">
        <authorList>
            <consortium name="WormBaseParasite"/>
        </authorList>
    </citation>
    <scope>IDENTIFICATION</scope>
</reference>
<sequence>MTDFIFYMLFVFVFMSFLLFEFFLYPHISSSMHDPYHLFF</sequence>
<organism evidence="4">
    <name type="scientific">Brugia timori</name>
    <dbReference type="NCBI Taxonomy" id="42155"/>
    <lineage>
        <taxon>Eukaryota</taxon>
        <taxon>Metazoa</taxon>
        <taxon>Ecdysozoa</taxon>
        <taxon>Nematoda</taxon>
        <taxon>Chromadorea</taxon>
        <taxon>Rhabditida</taxon>
        <taxon>Spirurina</taxon>
        <taxon>Spiruromorpha</taxon>
        <taxon>Filarioidea</taxon>
        <taxon>Onchocercidae</taxon>
        <taxon>Brugia</taxon>
    </lineage>
</organism>
<feature type="transmembrane region" description="Helical" evidence="1">
    <location>
        <begin position="6"/>
        <end position="25"/>
    </location>
</feature>
<dbReference type="AlphaFoldDB" id="A0A0R3R2S8"/>
<keyword evidence="1" id="KW-0812">Transmembrane</keyword>
<evidence type="ECO:0000313" key="3">
    <source>
        <dbReference type="Proteomes" id="UP000280834"/>
    </source>
</evidence>
<evidence type="ECO:0000313" key="2">
    <source>
        <dbReference type="EMBL" id="VDO42233.1"/>
    </source>
</evidence>
<dbReference type="EMBL" id="UZAG01019057">
    <property type="protein sequence ID" value="VDO42233.1"/>
    <property type="molecule type" value="Genomic_DNA"/>
</dbReference>
<keyword evidence="1" id="KW-0472">Membrane</keyword>
<keyword evidence="3" id="KW-1185">Reference proteome</keyword>
<protein>
    <submittedName>
        <fullName evidence="4">NADH dehydrogenase subunit 3</fullName>
    </submittedName>
</protein>
<evidence type="ECO:0000313" key="4">
    <source>
        <dbReference type="WBParaSite" id="BTMF_0001431801-mRNA-1"/>
    </source>
</evidence>
<accession>A0A0R3R2S8</accession>